<evidence type="ECO:0000256" key="1">
    <source>
        <dbReference type="ARBA" id="ARBA00008419"/>
    </source>
</evidence>
<accession>A0A087C788</accession>
<dbReference type="GO" id="GO:0016054">
    <property type="term" value="P:organic acid catabolic process"/>
    <property type="evidence" value="ECO:0007669"/>
    <property type="project" value="UniProtKB-ARBA"/>
</dbReference>
<dbReference type="GO" id="GO:0019521">
    <property type="term" value="P:D-gluconate metabolic process"/>
    <property type="evidence" value="ECO:0007669"/>
    <property type="project" value="UniProtKB-KW"/>
</dbReference>
<dbReference type="GeneID" id="93094451"/>
<dbReference type="EMBL" id="JGZE01000002">
    <property type="protein sequence ID" value="KFI79138.1"/>
    <property type="molecule type" value="Genomic_DNA"/>
</dbReference>
<organism evidence="5 6">
    <name type="scientific">Bifidobacterium mongoliense DSM 21395</name>
    <dbReference type="NCBI Taxonomy" id="1437603"/>
    <lineage>
        <taxon>Bacteria</taxon>
        <taxon>Bacillati</taxon>
        <taxon>Actinomycetota</taxon>
        <taxon>Actinomycetes</taxon>
        <taxon>Bifidobacteriales</taxon>
        <taxon>Bifidobacteriaceae</taxon>
        <taxon>Bifidobacterium</taxon>
    </lineage>
</organism>
<gene>
    <name evidence="5" type="ORF">BMON_0335</name>
</gene>
<dbReference type="eggNOG" id="COG1023">
    <property type="taxonomic scope" value="Bacteria"/>
</dbReference>
<dbReference type="InterPro" id="IPR006115">
    <property type="entry name" value="6PGDH_NADP-bd"/>
</dbReference>
<dbReference type="OrthoDB" id="9804542at2"/>
<sequence>MDIGMIGLGRMGGNMVQRLREGGHRVVGYDMAADSGRDVDSLSGLVEALPSPRTLWVMVPAGAATDGTIAELSELLDPGDLVIDGGNTRYRDDQRHAKELGRDGIHFMDVGTSGGVWGRECGYALMVGGNDSDFERILPVFETLKPSGDSGLVHAGPVGAGHYVKMIHNGIEYGMMQALGEGYAMMEASDLVECPDRVCDSWREGSVVRSWLLDLLVRALKDDPDLARIAGRAEETGEARWMVQDGLDMGVPLPVTAASLFARQNSQLDDPMTMKVVAALRNQFGGHAVHSERA</sequence>
<name>A0A087C788_9BIFI</name>
<keyword evidence="6" id="KW-1185">Reference proteome</keyword>
<keyword evidence="3" id="KW-0311">Gluconate utilization</keyword>
<dbReference type="Proteomes" id="UP000029082">
    <property type="component" value="Unassembled WGS sequence"/>
</dbReference>
<dbReference type="NCBIfam" id="TIGR00872">
    <property type="entry name" value="gnd_rel"/>
    <property type="match status" value="1"/>
</dbReference>
<dbReference type="Gene3D" id="3.40.50.720">
    <property type="entry name" value="NAD(P)-binding Rossmann-like Domain"/>
    <property type="match status" value="1"/>
</dbReference>
<dbReference type="Pfam" id="PF00393">
    <property type="entry name" value="6PGD"/>
    <property type="match status" value="1"/>
</dbReference>
<dbReference type="Gene3D" id="1.10.1040.10">
    <property type="entry name" value="N-(1-d-carboxylethyl)-l-norvaline Dehydrogenase, domain 2"/>
    <property type="match status" value="1"/>
</dbReference>
<dbReference type="PROSITE" id="PS00895">
    <property type="entry name" value="3_HYDROXYISOBUT_DH"/>
    <property type="match status" value="1"/>
</dbReference>
<dbReference type="InterPro" id="IPR008927">
    <property type="entry name" value="6-PGluconate_DH-like_C_sf"/>
</dbReference>
<dbReference type="PRINTS" id="PR00076">
    <property type="entry name" value="6PGDHDRGNASE"/>
</dbReference>
<dbReference type="RefSeq" id="WP_033512359.1">
    <property type="nucleotide sequence ID" value="NZ_JDUO01000004.1"/>
</dbReference>
<evidence type="ECO:0000256" key="3">
    <source>
        <dbReference type="ARBA" id="ARBA00023064"/>
    </source>
</evidence>
<dbReference type="AlphaFoldDB" id="A0A087C788"/>
<evidence type="ECO:0000256" key="2">
    <source>
        <dbReference type="ARBA" id="ARBA00023002"/>
    </source>
</evidence>
<dbReference type="InterPro" id="IPR002204">
    <property type="entry name" value="3-OH-isobutyrate_DH-rel_CS"/>
</dbReference>
<comment type="similarity">
    <text evidence="1">Belongs to the 6-phosphogluconate dehydrogenase family.</text>
</comment>
<protein>
    <submittedName>
        <fullName evidence="5">6-phosphogluconate dehydrogenase</fullName>
        <ecNumber evidence="5">1.1.1.44</ecNumber>
    </submittedName>
</protein>
<dbReference type="GO" id="GO:0006098">
    <property type="term" value="P:pentose-phosphate shunt"/>
    <property type="evidence" value="ECO:0007669"/>
    <property type="project" value="InterPro"/>
</dbReference>
<dbReference type="SUPFAM" id="SSF51735">
    <property type="entry name" value="NAD(P)-binding Rossmann-fold domains"/>
    <property type="match status" value="1"/>
</dbReference>
<dbReference type="SUPFAM" id="SSF48179">
    <property type="entry name" value="6-phosphogluconate dehydrogenase C-terminal domain-like"/>
    <property type="match status" value="1"/>
</dbReference>
<dbReference type="InterPro" id="IPR006183">
    <property type="entry name" value="Pgluconate_DH"/>
</dbReference>
<comment type="caution">
    <text evidence="5">The sequence shown here is derived from an EMBL/GenBank/DDBJ whole genome shotgun (WGS) entry which is preliminary data.</text>
</comment>
<dbReference type="InterPro" id="IPR004849">
    <property type="entry name" value="6DGDH_YqeC"/>
</dbReference>
<dbReference type="STRING" id="1437603.GCA_000771525_01386"/>
<evidence type="ECO:0000313" key="5">
    <source>
        <dbReference type="EMBL" id="KFI79138.1"/>
    </source>
</evidence>
<keyword evidence="2 5" id="KW-0560">Oxidoreductase</keyword>
<dbReference type="PANTHER" id="PTHR11811">
    <property type="entry name" value="6-PHOSPHOGLUCONATE DEHYDROGENASE"/>
    <property type="match status" value="1"/>
</dbReference>
<dbReference type="GO" id="GO:0004616">
    <property type="term" value="F:phosphogluconate dehydrogenase (decarboxylating) activity"/>
    <property type="evidence" value="ECO:0007669"/>
    <property type="project" value="UniProtKB-EC"/>
</dbReference>
<evidence type="ECO:0000259" key="4">
    <source>
        <dbReference type="SMART" id="SM01350"/>
    </source>
</evidence>
<proteinExistence type="inferred from homology"/>
<dbReference type="InterPro" id="IPR036291">
    <property type="entry name" value="NAD(P)-bd_dom_sf"/>
</dbReference>
<dbReference type="NCBIfam" id="NF007161">
    <property type="entry name" value="PRK09599.1"/>
    <property type="match status" value="1"/>
</dbReference>
<dbReference type="InterPro" id="IPR013328">
    <property type="entry name" value="6PGD_dom2"/>
</dbReference>
<evidence type="ECO:0000313" key="6">
    <source>
        <dbReference type="Proteomes" id="UP000029082"/>
    </source>
</evidence>
<dbReference type="InterPro" id="IPR006114">
    <property type="entry name" value="6PGDH_C"/>
</dbReference>
<feature type="domain" description="6-phosphogluconate dehydrogenase C-terminal" evidence="4">
    <location>
        <begin position="161"/>
        <end position="294"/>
    </location>
</feature>
<reference evidence="5 6" key="1">
    <citation type="submission" date="2014-03" db="EMBL/GenBank/DDBJ databases">
        <title>Genomics of Bifidobacteria.</title>
        <authorList>
            <person name="Ventura M."/>
            <person name="Milani C."/>
            <person name="Lugli G.A."/>
        </authorList>
    </citation>
    <scope>NUCLEOTIDE SEQUENCE [LARGE SCALE GENOMIC DNA]</scope>
    <source>
        <strain evidence="5 6">DSM 21395</strain>
    </source>
</reference>
<dbReference type="Pfam" id="PF03446">
    <property type="entry name" value="NAD_binding_2"/>
    <property type="match status" value="1"/>
</dbReference>
<dbReference type="GO" id="GO:0050661">
    <property type="term" value="F:NADP binding"/>
    <property type="evidence" value="ECO:0007669"/>
    <property type="project" value="InterPro"/>
</dbReference>
<dbReference type="EC" id="1.1.1.44" evidence="5"/>
<dbReference type="SMART" id="SM01350">
    <property type="entry name" value="6PGD"/>
    <property type="match status" value="1"/>
</dbReference>